<dbReference type="EMBL" id="LHXR01000011">
    <property type="protein sequence ID" value="KXA98036.1"/>
    <property type="molecule type" value="Genomic_DNA"/>
</dbReference>
<dbReference type="Proteomes" id="UP000070463">
    <property type="component" value="Unassembled WGS sequence"/>
</dbReference>
<feature type="transmembrane region" description="Helical" evidence="1">
    <location>
        <begin position="36"/>
        <end position="57"/>
    </location>
</feature>
<evidence type="ECO:0000313" key="3">
    <source>
        <dbReference type="Proteomes" id="UP000070463"/>
    </source>
</evidence>
<protein>
    <submittedName>
        <fullName evidence="2">Uncharacterized protein</fullName>
    </submittedName>
</protein>
<organism evidence="2 3">
    <name type="scientific">candidate division MSBL1 archaeon SCGC-AAA259I09</name>
    <dbReference type="NCBI Taxonomy" id="1698267"/>
    <lineage>
        <taxon>Archaea</taxon>
        <taxon>Methanobacteriati</taxon>
        <taxon>Methanobacteriota</taxon>
        <taxon>candidate division MSBL1</taxon>
    </lineage>
</organism>
<accession>A0A133UV75</accession>
<gene>
    <name evidence="2" type="ORF">AKJ37_01645</name>
</gene>
<keyword evidence="3" id="KW-1185">Reference proteome</keyword>
<name>A0A133UV75_9EURY</name>
<keyword evidence="1" id="KW-0812">Transmembrane</keyword>
<proteinExistence type="predicted"/>
<comment type="caution">
    <text evidence="2">The sequence shown here is derived from an EMBL/GenBank/DDBJ whole genome shotgun (WGS) entry which is preliminary data.</text>
</comment>
<sequence>MIYMNLWKIGFALLIVGIAIPIGYGLYQFVLTPIDWYWRISILFIIAGIITLLASAIQDKTQSTTPEEKY</sequence>
<feature type="transmembrane region" description="Helical" evidence="1">
    <location>
        <begin position="9"/>
        <end position="30"/>
    </location>
</feature>
<evidence type="ECO:0000256" key="1">
    <source>
        <dbReference type="SAM" id="Phobius"/>
    </source>
</evidence>
<keyword evidence="1" id="KW-0472">Membrane</keyword>
<dbReference type="AlphaFoldDB" id="A0A133UV75"/>
<evidence type="ECO:0000313" key="2">
    <source>
        <dbReference type="EMBL" id="KXA98036.1"/>
    </source>
</evidence>
<reference evidence="2 3" key="1">
    <citation type="journal article" date="2016" name="Sci. Rep.">
        <title>Metabolic traits of an uncultured archaeal lineage -MSBL1- from brine pools of the Red Sea.</title>
        <authorList>
            <person name="Mwirichia R."/>
            <person name="Alam I."/>
            <person name="Rashid M."/>
            <person name="Vinu M."/>
            <person name="Ba-Alawi W."/>
            <person name="Anthony Kamau A."/>
            <person name="Kamanda Ngugi D."/>
            <person name="Goker M."/>
            <person name="Klenk H.P."/>
            <person name="Bajic V."/>
            <person name="Stingl U."/>
        </authorList>
    </citation>
    <scope>NUCLEOTIDE SEQUENCE [LARGE SCALE GENOMIC DNA]</scope>
    <source>
        <strain evidence="2">SCGC-AAA259I09</strain>
    </source>
</reference>
<keyword evidence="1" id="KW-1133">Transmembrane helix</keyword>